<evidence type="ECO:0000313" key="2">
    <source>
        <dbReference type="EMBL" id="KII74785.1"/>
    </source>
</evidence>
<sequence>MDSQTLEDHEYFTLHCYFHQEFKNGIDGIIGPSKECYKEMELLISESKKPNADSATIRSIKERALAKKRIIAESIQKYYSDAFAKNIDFYDELIELVLQSEFEKHDKIIQAITLFFSKYIKQIRLRFPNRAIDPQNALGPDVDNDDPLLSIITQVAPDPEDIHPQPPAEENVSSSKVTNLHYK</sequence>
<dbReference type="AlphaFoldDB" id="A0A0C2NEJ9"/>
<feature type="compositionally biased region" description="Polar residues" evidence="1">
    <location>
        <begin position="171"/>
        <end position="183"/>
    </location>
</feature>
<reference evidence="2 3" key="1">
    <citation type="journal article" date="2014" name="Genome Biol. Evol.">
        <title>The genome of the myxosporean Thelohanellus kitauei shows adaptations to nutrient acquisition within its fish host.</title>
        <authorList>
            <person name="Yang Y."/>
            <person name="Xiong J."/>
            <person name="Zhou Z."/>
            <person name="Huo F."/>
            <person name="Miao W."/>
            <person name="Ran C."/>
            <person name="Liu Y."/>
            <person name="Zhang J."/>
            <person name="Feng J."/>
            <person name="Wang M."/>
            <person name="Wang M."/>
            <person name="Wang L."/>
            <person name="Yao B."/>
        </authorList>
    </citation>
    <scope>NUCLEOTIDE SEQUENCE [LARGE SCALE GENOMIC DNA]</scope>
    <source>
        <strain evidence="2">Wuqing</strain>
    </source>
</reference>
<feature type="region of interest" description="Disordered" evidence="1">
    <location>
        <begin position="156"/>
        <end position="183"/>
    </location>
</feature>
<evidence type="ECO:0000313" key="3">
    <source>
        <dbReference type="Proteomes" id="UP000031668"/>
    </source>
</evidence>
<evidence type="ECO:0000256" key="1">
    <source>
        <dbReference type="SAM" id="MobiDB-lite"/>
    </source>
</evidence>
<proteinExistence type="predicted"/>
<dbReference type="Proteomes" id="UP000031668">
    <property type="component" value="Unassembled WGS sequence"/>
</dbReference>
<dbReference type="EMBL" id="JWZT01000263">
    <property type="protein sequence ID" value="KII74785.1"/>
    <property type="molecule type" value="Genomic_DNA"/>
</dbReference>
<comment type="caution">
    <text evidence="2">The sequence shown here is derived from an EMBL/GenBank/DDBJ whole genome shotgun (WGS) entry which is preliminary data.</text>
</comment>
<gene>
    <name evidence="2" type="ORF">RF11_06578</name>
</gene>
<accession>A0A0C2NEJ9</accession>
<name>A0A0C2NEJ9_THEKT</name>
<protein>
    <submittedName>
        <fullName evidence="2">Uncharacterized protein</fullName>
    </submittedName>
</protein>
<keyword evidence="3" id="KW-1185">Reference proteome</keyword>
<organism evidence="2 3">
    <name type="scientific">Thelohanellus kitauei</name>
    <name type="common">Myxosporean</name>
    <dbReference type="NCBI Taxonomy" id="669202"/>
    <lineage>
        <taxon>Eukaryota</taxon>
        <taxon>Metazoa</taxon>
        <taxon>Cnidaria</taxon>
        <taxon>Myxozoa</taxon>
        <taxon>Myxosporea</taxon>
        <taxon>Bivalvulida</taxon>
        <taxon>Platysporina</taxon>
        <taxon>Myxobolidae</taxon>
        <taxon>Thelohanellus</taxon>
    </lineage>
</organism>